<proteinExistence type="predicted"/>
<reference evidence="5" key="1">
    <citation type="journal article" date="2019" name="Int. J. Syst. Evol. Microbiol.">
        <title>The Global Catalogue of Microorganisms (GCM) 10K type strain sequencing project: providing services to taxonomists for standard genome sequencing and annotation.</title>
        <authorList>
            <consortium name="The Broad Institute Genomics Platform"/>
            <consortium name="The Broad Institute Genome Sequencing Center for Infectious Disease"/>
            <person name="Wu L."/>
            <person name="Ma J."/>
        </authorList>
    </citation>
    <scope>NUCLEOTIDE SEQUENCE [LARGE SCALE GENOMIC DNA]</scope>
    <source>
        <strain evidence="5">SYNS20</strain>
    </source>
</reference>
<dbReference type="EMBL" id="JBHTCF010000009">
    <property type="protein sequence ID" value="MFC7306804.1"/>
    <property type="molecule type" value="Genomic_DNA"/>
</dbReference>
<gene>
    <name evidence="4" type="ORF">ACFQVC_21550</name>
</gene>
<name>A0ABW2JL23_9ACTN</name>
<keyword evidence="2" id="KW-0472">Membrane</keyword>
<feature type="domain" description="Putative Flp pilus-assembly TadG-like N-terminal" evidence="3">
    <location>
        <begin position="16"/>
        <end position="63"/>
    </location>
</feature>
<feature type="region of interest" description="Disordered" evidence="1">
    <location>
        <begin position="132"/>
        <end position="152"/>
    </location>
</feature>
<comment type="caution">
    <text evidence="4">The sequence shown here is derived from an EMBL/GenBank/DDBJ whole genome shotgun (WGS) entry which is preliminary data.</text>
</comment>
<sequence length="152" mass="16360">MMRLRRRYPQLGDDRGQITAFAMCAVLMLWLFAGIVVDGGLALAGKVAALNTAQEAARTGAQQLDTDRLRGQWDVRLRAASARDSALGYVRDRGDSAAATVTGDEVTVRVTHRQPMQILGLVGIHSMSMHGEATARAESGTTLPDPRSARRG</sequence>
<keyword evidence="2" id="KW-0812">Transmembrane</keyword>
<evidence type="ECO:0000313" key="5">
    <source>
        <dbReference type="Proteomes" id="UP001596523"/>
    </source>
</evidence>
<dbReference type="InterPro" id="IPR028087">
    <property type="entry name" value="Tad_N"/>
</dbReference>
<dbReference type="Proteomes" id="UP001596523">
    <property type="component" value="Unassembled WGS sequence"/>
</dbReference>
<keyword evidence="5" id="KW-1185">Reference proteome</keyword>
<protein>
    <submittedName>
        <fullName evidence="4">TadE/TadG family type IV pilus assembly protein</fullName>
    </submittedName>
</protein>
<dbReference type="RefSeq" id="WP_381832552.1">
    <property type="nucleotide sequence ID" value="NZ_JBHTCF010000009.1"/>
</dbReference>
<organism evidence="4 5">
    <name type="scientific">Streptomyces monticola</name>
    <dbReference type="NCBI Taxonomy" id="2666263"/>
    <lineage>
        <taxon>Bacteria</taxon>
        <taxon>Bacillati</taxon>
        <taxon>Actinomycetota</taxon>
        <taxon>Actinomycetes</taxon>
        <taxon>Kitasatosporales</taxon>
        <taxon>Streptomycetaceae</taxon>
        <taxon>Streptomyces</taxon>
    </lineage>
</organism>
<dbReference type="Pfam" id="PF13400">
    <property type="entry name" value="Tad"/>
    <property type="match status" value="1"/>
</dbReference>
<evidence type="ECO:0000256" key="2">
    <source>
        <dbReference type="SAM" id="Phobius"/>
    </source>
</evidence>
<accession>A0ABW2JL23</accession>
<evidence type="ECO:0000259" key="3">
    <source>
        <dbReference type="Pfam" id="PF13400"/>
    </source>
</evidence>
<evidence type="ECO:0000313" key="4">
    <source>
        <dbReference type="EMBL" id="MFC7306804.1"/>
    </source>
</evidence>
<feature type="transmembrane region" description="Helical" evidence="2">
    <location>
        <begin position="20"/>
        <end position="44"/>
    </location>
</feature>
<keyword evidence="2" id="KW-1133">Transmembrane helix</keyword>
<evidence type="ECO:0000256" key="1">
    <source>
        <dbReference type="SAM" id="MobiDB-lite"/>
    </source>
</evidence>